<proteinExistence type="predicted"/>
<organism evidence="1 2">
    <name type="scientific">Anaerococcus hydrogenalis ACS-025-V-Sch4</name>
    <dbReference type="NCBI Taxonomy" id="879306"/>
    <lineage>
        <taxon>Bacteria</taxon>
        <taxon>Bacillati</taxon>
        <taxon>Bacillota</taxon>
        <taxon>Tissierellia</taxon>
        <taxon>Tissierellales</taxon>
        <taxon>Peptoniphilaceae</taxon>
        <taxon>Anaerococcus</taxon>
    </lineage>
</organism>
<sequence>MSDKKYEFDLTGKQVEMINALIEREFELVIDMNETPSNWEELMYLASYLNFKLGFWKGREELVEVKE</sequence>
<dbReference type="AlphaFoldDB" id="F0H2E3"/>
<dbReference type="EMBL" id="AEXN01000033">
    <property type="protein sequence ID" value="EGC83353.1"/>
    <property type="molecule type" value="Genomic_DNA"/>
</dbReference>
<evidence type="ECO:0000313" key="2">
    <source>
        <dbReference type="Proteomes" id="UP000005277"/>
    </source>
</evidence>
<dbReference type="OrthoDB" id="1692828at2"/>
<name>F0H2E3_9FIRM</name>
<dbReference type="Proteomes" id="UP000005277">
    <property type="component" value="Unassembled WGS sequence"/>
</dbReference>
<evidence type="ECO:0000313" key="1">
    <source>
        <dbReference type="EMBL" id="EGC83353.1"/>
    </source>
</evidence>
<comment type="caution">
    <text evidence="1">The sequence shown here is derived from an EMBL/GenBank/DDBJ whole genome shotgun (WGS) entry which is preliminary data.</text>
</comment>
<gene>
    <name evidence="1" type="ORF">HMPREF9246_0304</name>
</gene>
<protein>
    <submittedName>
        <fullName evidence="1">Conserved domain protein</fullName>
    </submittedName>
</protein>
<accession>F0H2E3</accession>
<keyword evidence="2" id="KW-1185">Reference proteome</keyword>
<reference evidence="1 2" key="1">
    <citation type="submission" date="2011-01" db="EMBL/GenBank/DDBJ databases">
        <authorList>
            <person name="Durkin A.S."/>
            <person name="Madupu R."/>
            <person name="Torralba M."/>
            <person name="Gillis M."/>
            <person name="Methe B."/>
            <person name="Sutton G."/>
            <person name="Nelson K.E."/>
        </authorList>
    </citation>
    <scope>NUCLEOTIDE SEQUENCE [LARGE SCALE GENOMIC DNA]</scope>
    <source>
        <strain evidence="1 2">ACS-025-V-Sch4</strain>
    </source>
</reference>
<dbReference type="RefSeq" id="WP_004818067.1">
    <property type="nucleotide sequence ID" value="NZ_AEXN01000033.1"/>
</dbReference>